<evidence type="ECO:0000256" key="1">
    <source>
        <dbReference type="SAM" id="Phobius"/>
    </source>
</evidence>
<evidence type="ECO:0000313" key="2">
    <source>
        <dbReference type="EMBL" id="CAL92852.1"/>
    </source>
</evidence>
<keyword evidence="1" id="KW-1133">Transmembrane helix</keyword>
<dbReference type="HOGENOM" id="CLU_076057_5_3_4"/>
<dbReference type="eggNOG" id="COG0810">
    <property type="taxonomic scope" value="Bacteria"/>
</dbReference>
<organism evidence="2 3">
    <name type="scientific">Azoarcus sp. (strain BH72)</name>
    <dbReference type="NCBI Taxonomy" id="418699"/>
    <lineage>
        <taxon>Bacteria</taxon>
        <taxon>Pseudomonadati</taxon>
        <taxon>Pseudomonadota</taxon>
        <taxon>Betaproteobacteria</taxon>
        <taxon>Rhodocyclales</taxon>
        <taxon>Zoogloeaceae</taxon>
        <taxon>Azoarcus</taxon>
    </lineage>
</organism>
<keyword evidence="1" id="KW-0812">Transmembrane</keyword>
<gene>
    <name evidence="2" type="ordered locus">azo0235</name>
</gene>
<dbReference type="EMBL" id="AM406670">
    <property type="protein sequence ID" value="CAL92852.1"/>
    <property type="molecule type" value="Genomic_DNA"/>
</dbReference>
<proteinExistence type="predicted"/>
<sequence>MDYSFQPKQTSGRYVGIGIVVGLHVVIGWALASGMARKAVEVIKKPLEAVVIQEVTLPPPPPPPPPPKIVQPPKQVVAPKVQAPPPPPFVPPPEVAVAPSAAPAIEAVHTPPPAPPVIAPPAPPAPPAPVAAKSDIGVACPVQAKPEMPEKAINSGIAGVVRAEAVIRGGVVQEVRILSGPRVFHAAVKTAMQQYRCTAPDGTVASQDFDFKVEG</sequence>
<keyword evidence="3" id="KW-1185">Reference proteome</keyword>
<keyword evidence="1" id="KW-0472">Membrane</keyword>
<dbReference type="Gene3D" id="3.30.2420.10">
    <property type="entry name" value="TonB"/>
    <property type="match status" value="1"/>
</dbReference>
<name>A1K1Z7_AZOSB</name>
<protein>
    <submittedName>
        <fullName evidence="2">Conserved hypothetical membrane protein</fullName>
    </submittedName>
</protein>
<reference evidence="2 3" key="1">
    <citation type="journal article" date="2006" name="Nat. Biotechnol.">
        <title>Complete genome of the mutualistic, N2-fixing grass endophyte Azoarcus sp. strain BH72.</title>
        <authorList>
            <person name="Krause A."/>
            <person name="Ramakumar A."/>
            <person name="Bartels D."/>
            <person name="Battistoni F."/>
            <person name="Bekel T."/>
            <person name="Boch J."/>
            <person name="Boehm M."/>
            <person name="Friedrich F."/>
            <person name="Hurek T."/>
            <person name="Krause L."/>
            <person name="Linke B."/>
            <person name="McHardy A.C."/>
            <person name="Sarkar A."/>
            <person name="Schneiker S."/>
            <person name="Syed A.A."/>
            <person name="Thauer R."/>
            <person name="Vorhoelter F.-J."/>
            <person name="Weidner S."/>
            <person name="Puehler A."/>
            <person name="Reinhold-Hurek B."/>
            <person name="Kaiser O."/>
            <person name="Goesmann A."/>
        </authorList>
    </citation>
    <scope>NUCLEOTIDE SEQUENCE [LARGE SCALE GENOMIC DNA]</scope>
    <source>
        <strain evidence="2 3">BH72</strain>
    </source>
</reference>
<feature type="transmembrane region" description="Helical" evidence="1">
    <location>
        <begin position="12"/>
        <end position="32"/>
    </location>
</feature>
<evidence type="ECO:0000313" key="3">
    <source>
        <dbReference type="Proteomes" id="UP000002588"/>
    </source>
</evidence>
<dbReference type="AlphaFoldDB" id="A1K1Z7"/>
<dbReference type="KEGG" id="azo:azo0235"/>
<accession>A1K1Z7</accession>
<dbReference type="RefSeq" id="WP_011763970.1">
    <property type="nucleotide sequence ID" value="NC_008702.1"/>
</dbReference>
<dbReference type="STRING" id="62928.azo0235"/>
<dbReference type="Proteomes" id="UP000002588">
    <property type="component" value="Chromosome"/>
</dbReference>